<accession>A0ABT9FRK5</accession>
<name>A0ABT9FRK5_9BACL</name>
<protein>
    <submittedName>
        <fullName evidence="1">Uncharacterized protein</fullName>
    </submittedName>
</protein>
<dbReference type="EMBL" id="JAPCKK010000016">
    <property type="protein sequence ID" value="MDP4097352.1"/>
    <property type="molecule type" value="Genomic_DNA"/>
</dbReference>
<evidence type="ECO:0000313" key="1">
    <source>
        <dbReference type="EMBL" id="MDP4097352.1"/>
    </source>
</evidence>
<gene>
    <name evidence="1" type="ORF">OIN60_11285</name>
</gene>
<dbReference type="Proteomes" id="UP001241848">
    <property type="component" value="Unassembled WGS sequence"/>
</dbReference>
<dbReference type="InterPro" id="IPR046026">
    <property type="entry name" value="DUF5984"/>
</dbReference>
<dbReference type="Pfam" id="PF19446">
    <property type="entry name" value="DUF5984"/>
    <property type="match status" value="1"/>
</dbReference>
<organism evidence="1 2">
    <name type="scientific">Paenibacillus zeirhizosphaerae</name>
    <dbReference type="NCBI Taxonomy" id="2987519"/>
    <lineage>
        <taxon>Bacteria</taxon>
        <taxon>Bacillati</taxon>
        <taxon>Bacillota</taxon>
        <taxon>Bacilli</taxon>
        <taxon>Bacillales</taxon>
        <taxon>Paenibacillaceae</taxon>
        <taxon>Paenibacillus</taxon>
    </lineage>
</organism>
<sequence length="213" mass="25185">MLRSFGEKNVFSIQYKFETNPFNESTLAGETWGRFELFVRGIDICQYKRENSLNTYQWNLIYIVEWFSENLKYILSDDSFPLPVEGQHSLELLDNCLSFESDNDDEFDAWFDTKQEWEFQHSWFSSRAGSFLADIFFRRVNDKIEIAWNNESTYSTEGISFTNPAGLEYIPIGIFESTVKSFIEDFLDQIMLKDDKKRNVEEILQNIKNNLKA</sequence>
<proteinExistence type="predicted"/>
<dbReference type="RefSeq" id="WP_305754963.1">
    <property type="nucleotide sequence ID" value="NZ_JAPCKK010000016.1"/>
</dbReference>
<reference evidence="1 2" key="1">
    <citation type="submission" date="2022-10" db="EMBL/GenBank/DDBJ databases">
        <title>Paenibacillus description and whole genome data of maize root bacterial community.</title>
        <authorList>
            <person name="Marton D."/>
            <person name="Farkas M."/>
            <person name="Cserhati M."/>
        </authorList>
    </citation>
    <scope>NUCLEOTIDE SEQUENCE [LARGE SCALE GENOMIC DNA]</scope>
    <source>
        <strain evidence="1 2">P96</strain>
    </source>
</reference>
<comment type="caution">
    <text evidence="1">The sequence shown here is derived from an EMBL/GenBank/DDBJ whole genome shotgun (WGS) entry which is preliminary data.</text>
</comment>
<keyword evidence="2" id="KW-1185">Reference proteome</keyword>
<evidence type="ECO:0000313" key="2">
    <source>
        <dbReference type="Proteomes" id="UP001241848"/>
    </source>
</evidence>